<evidence type="ECO:0000259" key="9">
    <source>
        <dbReference type="Pfam" id="PF23559"/>
    </source>
</evidence>
<evidence type="ECO:0000259" key="7">
    <source>
        <dbReference type="Pfam" id="PF00931"/>
    </source>
</evidence>
<evidence type="ECO:0000313" key="10">
    <source>
        <dbReference type="EMBL" id="CDP13164.1"/>
    </source>
</evidence>
<dbReference type="Gene3D" id="1.10.8.430">
    <property type="entry name" value="Helical domain of apoptotic protease-activating factors"/>
    <property type="match status" value="1"/>
</dbReference>
<keyword evidence="6" id="KW-0067">ATP-binding</keyword>
<dbReference type="InterPro" id="IPR042197">
    <property type="entry name" value="Apaf_helical"/>
</dbReference>
<evidence type="ECO:0000256" key="3">
    <source>
        <dbReference type="ARBA" id="ARBA00022737"/>
    </source>
</evidence>
<evidence type="ECO:0000259" key="8">
    <source>
        <dbReference type="Pfam" id="PF18052"/>
    </source>
</evidence>
<dbReference type="InterPro" id="IPR044974">
    <property type="entry name" value="Disease_R_plants"/>
</dbReference>
<dbReference type="PANTHER" id="PTHR23155">
    <property type="entry name" value="DISEASE RESISTANCE PROTEIN RP"/>
    <property type="match status" value="1"/>
</dbReference>
<dbReference type="Pfam" id="PF23559">
    <property type="entry name" value="WHD_DRP"/>
    <property type="match status" value="1"/>
</dbReference>
<dbReference type="EMBL" id="HG739157">
    <property type="protein sequence ID" value="CDP13164.1"/>
    <property type="molecule type" value="Genomic_DNA"/>
</dbReference>
<dbReference type="PhylomeDB" id="A0A068UY37"/>
<dbReference type="Gene3D" id="1.10.10.10">
    <property type="entry name" value="Winged helix-like DNA-binding domain superfamily/Winged helix DNA-binding domain"/>
    <property type="match status" value="1"/>
</dbReference>
<name>A0A068UY37_COFCA</name>
<dbReference type="InterPro" id="IPR041118">
    <property type="entry name" value="Rx_N"/>
</dbReference>
<dbReference type="PANTHER" id="PTHR23155:SF1139">
    <property type="entry name" value="CC-NBS-LRR RESISTANCE PROTEIN"/>
    <property type="match status" value="1"/>
</dbReference>
<dbReference type="InterPro" id="IPR036388">
    <property type="entry name" value="WH-like_DNA-bd_sf"/>
</dbReference>
<keyword evidence="5" id="KW-0611">Plant defense</keyword>
<keyword evidence="2" id="KW-0433">Leucine-rich repeat</keyword>
<evidence type="ECO:0000256" key="2">
    <source>
        <dbReference type="ARBA" id="ARBA00022614"/>
    </source>
</evidence>
<feature type="domain" description="Disease resistance N-terminal" evidence="8">
    <location>
        <begin position="12"/>
        <end position="92"/>
    </location>
</feature>
<dbReference type="InterPro" id="IPR058922">
    <property type="entry name" value="WHD_DRP"/>
</dbReference>
<feature type="domain" description="NB-ARC" evidence="7">
    <location>
        <begin position="107"/>
        <end position="280"/>
    </location>
</feature>
<evidence type="ECO:0000256" key="4">
    <source>
        <dbReference type="ARBA" id="ARBA00022741"/>
    </source>
</evidence>
<dbReference type="GO" id="GO:0005524">
    <property type="term" value="F:ATP binding"/>
    <property type="evidence" value="ECO:0007669"/>
    <property type="project" value="UniProtKB-KW"/>
</dbReference>
<dbReference type="InterPro" id="IPR027417">
    <property type="entry name" value="P-loop_NTPase"/>
</dbReference>
<dbReference type="InParanoid" id="A0A068UY37"/>
<proteinExistence type="inferred from homology"/>
<reference evidence="11" key="1">
    <citation type="journal article" date="2014" name="Science">
        <title>The coffee genome provides insight into the convergent evolution of caffeine biosynthesis.</title>
        <authorList>
            <person name="Denoeud F."/>
            <person name="Carretero-Paulet L."/>
            <person name="Dereeper A."/>
            <person name="Droc G."/>
            <person name="Guyot R."/>
            <person name="Pietrella M."/>
            <person name="Zheng C."/>
            <person name="Alberti A."/>
            <person name="Anthony F."/>
            <person name="Aprea G."/>
            <person name="Aury J.M."/>
            <person name="Bento P."/>
            <person name="Bernard M."/>
            <person name="Bocs S."/>
            <person name="Campa C."/>
            <person name="Cenci A."/>
            <person name="Combes M.C."/>
            <person name="Crouzillat D."/>
            <person name="Da Silva C."/>
            <person name="Daddiego L."/>
            <person name="De Bellis F."/>
            <person name="Dussert S."/>
            <person name="Garsmeur O."/>
            <person name="Gayraud T."/>
            <person name="Guignon V."/>
            <person name="Jahn K."/>
            <person name="Jamilloux V."/>
            <person name="Joet T."/>
            <person name="Labadie K."/>
            <person name="Lan T."/>
            <person name="Leclercq J."/>
            <person name="Lepelley M."/>
            <person name="Leroy T."/>
            <person name="Li L.T."/>
            <person name="Librado P."/>
            <person name="Lopez L."/>
            <person name="Munoz A."/>
            <person name="Noel B."/>
            <person name="Pallavicini A."/>
            <person name="Perrotta G."/>
            <person name="Poncet V."/>
            <person name="Pot D."/>
            <person name="Priyono X."/>
            <person name="Rigoreau M."/>
            <person name="Rouard M."/>
            <person name="Rozas J."/>
            <person name="Tranchant-Dubreuil C."/>
            <person name="VanBuren R."/>
            <person name="Zhang Q."/>
            <person name="Andrade A.C."/>
            <person name="Argout X."/>
            <person name="Bertrand B."/>
            <person name="de Kochko A."/>
            <person name="Graziosi G."/>
            <person name="Henry R.J."/>
            <person name="Jayarama X."/>
            <person name="Ming R."/>
            <person name="Nagai C."/>
            <person name="Rounsley S."/>
            <person name="Sankoff D."/>
            <person name="Giuliano G."/>
            <person name="Albert V.A."/>
            <person name="Wincker P."/>
            <person name="Lashermes P."/>
        </authorList>
    </citation>
    <scope>NUCLEOTIDE SEQUENCE [LARGE SCALE GENOMIC DNA]</scope>
    <source>
        <strain evidence="11">cv. DH200-94</strain>
    </source>
</reference>
<evidence type="ECO:0000313" key="11">
    <source>
        <dbReference type="Proteomes" id="UP000295252"/>
    </source>
</evidence>
<dbReference type="Proteomes" id="UP000295252">
    <property type="component" value="Chromosome I"/>
</dbReference>
<dbReference type="SUPFAM" id="SSF52540">
    <property type="entry name" value="P-loop containing nucleoside triphosphate hydrolases"/>
    <property type="match status" value="1"/>
</dbReference>
<dbReference type="PRINTS" id="PR00364">
    <property type="entry name" value="DISEASERSIST"/>
</dbReference>
<evidence type="ECO:0000256" key="5">
    <source>
        <dbReference type="ARBA" id="ARBA00022821"/>
    </source>
</evidence>
<protein>
    <recommendedName>
        <fullName evidence="12">NB-ARC domain-containing protein</fullName>
    </recommendedName>
</protein>
<gene>
    <name evidence="10" type="ORF">GSCOC_T00038012001</name>
</gene>
<dbReference type="Gramene" id="CDP13164">
    <property type="protein sequence ID" value="CDP13164"/>
    <property type="gene ID" value="GSCOC_T00038012001"/>
</dbReference>
<dbReference type="OMA" id="NHPESHA"/>
<dbReference type="Pfam" id="PF00931">
    <property type="entry name" value="NB-ARC"/>
    <property type="match status" value="1"/>
</dbReference>
<dbReference type="Pfam" id="PF18052">
    <property type="entry name" value="Rx_N"/>
    <property type="match status" value="1"/>
</dbReference>
<evidence type="ECO:0008006" key="12">
    <source>
        <dbReference type="Google" id="ProtNLM"/>
    </source>
</evidence>
<feature type="domain" description="Disease resistance protein winged helix" evidence="9">
    <location>
        <begin position="364"/>
        <end position="433"/>
    </location>
</feature>
<comment type="similarity">
    <text evidence="1">Belongs to the disease resistance NB-LRR family.</text>
</comment>
<dbReference type="InterPro" id="IPR002182">
    <property type="entry name" value="NB-ARC"/>
</dbReference>
<keyword evidence="11" id="KW-1185">Reference proteome</keyword>
<dbReference type="GO" id="GO:0043531">
    <property type="term" value="F:ADP binding"/>
    <property type="evidence" value="ECO:0007669"/>
    <property type="project" value="InterPro"/>
</dbReference>
<dbReference type="FunFam" id="1.10.10.10:FF:000322">
    <property type="entry name" value="Probable disease resistance protein At1g63360"/>
    <property type="match status" value="1"/>
</dbReference>
<dbReference type="GO" id="GO:0098542">
    <property type="term" value="P:defense response to other organism"/>
    <property type="evidence" value="ECO:0007669"/>
    <property type="project" value="TreeGrafter"/>
</dbReference>
<evidence type="ECO:0000256" key="6">
    <source>
        <dbReference type="ARBA" id="ARBA00022840"/>
    </source>
</evidence>
<accession>A0A068UY37</accession>
<keyword evidence="4" id="KW-0547">Nucleotide-binding</keyword>
<dbReference type="Gene3D" id="3.40.50.300">
    <property type="entry name" value="P-loop containing nucleotide triphosphate hydrolases"/>
    <property type="match status" value="1"/>
</dbReference>
<dbReference type="AlphaFoldDB" id="A0A068UY37"/>
<evidence type="ECO:0000256" key="1">
    <source>
        <dbReference type="ARBA" id="ARBA00008894"/>
    </source>
</evidence>
<sequence length="493" mass="55544">MADPVIGAASQVTLERALSLASDRIGLLVGFKKDVASMTLSLGFIKDVLADAEEWQNQSRGVQRWLNSLEEVAYDAQNVLDELHYESLRHQTDSVLVPIIGRADDESKIVKILLSPSKKVVSVLPIIGMGGLGKTTLAKSIYNNQQIDGHFNKKIWVCVSKKVPRVELFKLILLQLTGEKVDGDDRNVIVGKIQNQLGGKRYFLVLDDVWDDDEALWDDFFTTLKGLNPTNGSWCLVTTRPGPVAQCVSRVLRMMENEAYPLGKLPDDHCWSIVKEKVVGDEEEPDELKAIKERVIERCDGLPLAASVIGGLLSLKRKEEWRSILENRLLSLSAGGDHVMQILKLSFDNLPSPAVKKCFAYCSIFPQDTEMEGDMLIELWMAEGFLHAGLENKTMEEIGEYYLEILLQSSLLEEIRKYWGRCYKMHDMVHNLAESMSKSTKVIIDRDTHTVGNGNQIRYLAIDLSKLVCFEFVSYKNSRATSLNWQTDTFAVR</sequence>
<organism evidence="10 11">
    <name type="scientific">Coffea canephora</name>
    <name type="common">Robusta coffee</name>
    <dbReference type="NCBI Taxonomy" id="49390"/>
    <lineage>
        <taxon>Eukaryota</taxon>
        <taxon>Viridiplantae</taxon>
        <taxon>Streptophyta</taxon>
        <taxon>Embryophyta</taxon>
        <taxon>Tracheophyta</taxon>
        <taxon>Spermatophyta</taxon>
        <taxon>Magnoliopsida</taxon>
        <taxon>eudicotyledons</taxon>
        <taxon>Gunneridae</taxon>
        <taxon>Pentapetalae</taxon>
        <taxon>asterids</taxon>
        <taxon>lamiids</taxon>
        <taxon>Gentianales</taxon>
        <taxon>Rubiaceae</taxon>
        <taxon>Ixoroideae</taxon>
        <taxon>Gardenieae complex</taxon>
        <taxon>Bertiereae - Coffeeae clade</taxon>
        <taxon>Coffeeae</taxon>
        <taxon>Coffea</taxon>
    </lineage>
</organism>
<keyword evidence="3" id="KW-0677">Repeat</keyword>